<evidence type="ECO:0000256" key="7">
    <source>
        <dbReference type="ARBA" id="ARBA00022786"/>
    </source>
</evidence>
<evidence type="ECO:0000313" key="14">
    <source>
        <dbReference type="Proteomes" id="UP000529728"/>
    </source>
</evidence>
<dbReference type="PANTHER" id="PTHR24067">
    <property type="entry name" value="UBIQUITIN-CONJUGATING ENZYME E2"/>
    <property type="match status" value="1"/>
</dbReference>
<evidence type="ECO:0000256" key="2">
    <source>
        <dbReference type="ARBA" id="ARBA00004906"/>
    </source>
</evidence>
<keyword evidence="9" id="KW-0234">DNA repair</keyword>
<evidence type="ECO:0000256" key="4">
    <source>
        <dbReference type="ARBA" id="ARBA00022679"/>
    </source>
</evidence>
<dbReference type="OrthoDB" id="9984419at2759"/>
<evidence type="ECO:0000256" key="11">
    <source>
        <dbReference type="RuleBase" id="RU362109"/>
    </source>
</evidence>
<dbReference type="InterPro" id="IPR000608">
    <property type="entry name" value="UBC"/>
</dbReference>
<reference evidence="13 14" key="1">
    <citation type="submission" date="2019-09" db="EMBL/GenBank/DDBJ databases">
        <title>Bird 10,000 Genomes (B10K) Project - Family phase.</title>
        <authorList>
            <person name="Zhang G."/>
        </authorList>
    </citation>
    <scope>NUCLEOTIDE SEQUENCE [LARGE SCALE GENOMIC DNA]</scope>
    <source>
        <strain evidence="13">B10K-DU-001-18</strain>
        <tissue evidence="13">Muscle</tissue>
    </source>
</reference>
<keyword evidence="5 11" id="KW-0547">Nucleotide-binding</keyword>
<dbReference type="InterPro" id="IPR016135">
    <property type="entry name" value="UBQ-conjugating_enzyme/RWD"/>
</dbReference>
<keyword evidence="4" id="KW-0808">Transferase</keyword>
<keyword evidence="14" id="KW-1185">Reference proteome</keyword>
<evidence type="ECO:0000313" key="13">
    <source>
        <dbReference type="EMBL" id="NWR41393.1"/>
    </source>
</evidence>
<protein>
    <recommendedName>
        <fullName evidence="3">E2 ubiquitin-conjugating enzyme</fullName>
        <ecNumber evidence="3">2.3.2.23</ecNumber>
    </recommendedName>
</protein>
<evidence type="ECO:0000256" key="5">
    <source>
        <dbReference type="ARBA" id="ARBA00022741"/>
    </source>
</evidence>
<proteinExistence type="inferred from homology"/>
<feature type="active site" description="Glycyl thioester intermediate" evidence="10">
    <location>
        <position position="86"/>
    </location>
</feature>
<keyword evidence="7 11" id="KW-0833">Ubl conjugation pathway</keyword>
<comment type="pathway">
    <text evidence="2">Protein modification; protein ubiquitination.</text>
</comment>
<dbReference type="GO" id="GO:0006281">
    <property type="term" value="P:DNA repair"/>
    <property type="evidence" value="ECO:0007669"/>
    <property type="project" value="UniProtKB-KW"/>
</dbReference>
<evidence type="ECO:0000256" key="9">
    <source>
        <dbReference type="ARBA" id="ARBA00023204"/>
    </source>
</evidence>
<dbReference type="Proteomes" id="UP000529728">
    <property type="component" value="Unassembled WGS sequence"/>
</dbReference>
<dbReference type="SUPFAM" id="SSF54495">
    <property type="entry name" value="UBC-like"/>
    <property type="match status" value="1"/>
</dbReference>
<evidence type="ECO:0000256" key="6">
    <source>
        <dbReference type="ARBA" id="ARBA00022763"/>
    </source>
</evidence>
<dbReference type="FunFam" id="3.10.110.10:FF:000062">
    <property type="entry name" value="Ubiquitin-conjugating enzyme E2 B"/>
    <property type="match status" value="1"/>
</dbReference>
<feature type="non-terminal residue" evidence="13">
    <location>
        <position position="150"/>
    </location>
</feature>
<dbReference type="CDD" id="cd23790">
    <property type="entry name" value="UBCc_UBE2A_2B"/>
    <property type="match status" value="1"/>
</dbReference>
<dbReference type="InterPro" id="IPR023313">
    <property type="entry name" value="UBQ-conjugating_AS"/>
</dbReference>
<accession>A0A7K4X3I1</accession>
<dbReference type="SMART" id="SM00212">
    <property type="entry name" value="UBCc"/>
    <property type="match status" value="1"/>
</dbReference>
<dbReference type="EMBL" id="VWZN01001192">
    <property type="protein sequence ID" value="NWR41393.1"/>
    <property type="molecule type" value="Genomic_DNA"/>
</dbReference>
<organism evidence="13 14">
    <name type="scientific">Regulus satrapa</name>
    <name type="common">Golden-crowned kinglet</name>
    <dbReference type="NCBI Taxonomy" id="13245"/>
    <lineage>
        <taxon>Eukaryota</taxon>
        <taxon>Metazoa</taxon>
        <taxon>Chordata</taxon>
        <taxon>Craniata</taxon>
        <taxon>Vertebrata</taxon>
        <taxon>Euteleostomi</taxon>
        <taxon>Archelosauria</taxon>
        <taxon>Archosauria</taxon>
        <taxon>Dinosauria</taxon>
        <taxon>Saurischia</taxon>
        <taxon>Theropoda</taxon>
        <taxon>Coelurosauria</taxon>
        <taxon>Aves</taxon>
        <taxon>Neognathae</taxon>
        <taxon>Neoaves</taxon>
        <taxon>Telluraves</taxon>
        <taxon>Australaves</taxon>
        <taxon>Passeriformes</taxon>
        <taxon>Regulidae</taxon>
        <taxon>Regulus</taxon>
    </lineage>
</organism>
<dbReference type="AlphaFoldDB" id="A0A7K4X3I1"/>
<name>A0A7K4X3I1_REGSA</name>
<comment type="catalytic activity">
    <reaction evidence="1">
        <text>S-ubiquitinyl-[E1 ubiquitin-activating enzyme]-L-cysteine + [E2 ubiquitin-conjugating enzyme]-L-cysteine = [E1 ubiquitin-activating enzyme]-L-cysteine + S-ubiquitinyl-[E2 ubiquitin-conjugating enzyme]-L-cysteine.</text>
        <dbReference type="EC" id="2.3.2.23"/>
    </reaction>
</comment>
<dbReference type="PROSITE" id="PS00183">
    <property type="entry name" value="UBC_1"/>
    <property type="match status" value="1"/>
</dbReference>
<dbReference type="GO" id="GO:0061631">
    <property type="term" value="F:ubiquitin conjugating enzyme activity"/>
    <property type="evidence" value="ECO:0007669"/>
    <property type="project" value="UniProtKB-EC"/>
</dbReference>
<evidence type="ECO:0000256" key="3">
    <source>
        <dbReference type="ARBA" id="ARBA00012486"/>
    </source>
</evidence>
<dbReference type="GO" id="GO:0005524">
    <property type="term" value="F:ATP binding"/>
    <property type="evidence" value="ECO:0007669"/>
    <property type="project" value="UniProtKB-UniRule"/>
</dbReference>
<keyword evidence="8 11" id="KW-0067">ATP-binding</keyword>
<evidence type="ECO:0000256" key="10">
    <source>
        <dbReference type="PROSITE-ProRule" id="PRU10133"/>
    </source>
</evidence>
<gene>
    <name evidence="13" type="primary">Ube2b</name>
    <name evidence="13" type="ORF">REGSAT_R07160</name>
</gene>
<keyword evidence="6" id="KW-0227">DNA damage</keyword>
<dbReference type="InterPro" id="IPR050113">
    <property type="entry name" value="Ub_conjugating_enzyme"/>
</dbReference>
<comment type="similarity">
    <text evidence="11">Belongs to the ubiquitin-conjugating enzyme family.</text>
</comment>
<dbReference type="EC" id="2.3.2.23" evidence="3"/>
<dbReference type="Pfam" id="PF00179">
    <property type="entry name" value="UQ_con"/>
    <property type="match status" value="1"/>
</dbReference>
<dbReference type="Gene3D" id="3.10.110.10">
    <property type="entry name" value="Ubiquitin Conjugating Enzyme"/>
    <property type="match status" value="1"/>
</dbReference>
<dbReference type="PROSITE" id="PS50127">
    <property type="entry name" value="UBC_2"/>
    <property type="match status" value="1"/>
</dbReference>
<evidence type="ECO:0000256" key="8">
    <source>
        <dbReference type="ARBA" id="ARBA00022840"/>
    </source>
</evidence>
<feature type="domain" description="UBC core" evidence="12">
    <location>
        <begin position="1"/>
        <end position="148"/>
    </location>
</feature>
<feature type="non-terminal residue" evidence="13">
    <location>
        <position position="1"/>
    </location>
</feature>
<evidence type="ECO:0000259" key="12">
    <source>
        <dbReference type="PROSITE" id="PS50127"/>
    </source>
</evidence>
<evidence type="ECO:0000256" key="1">
    <source>
        <dbReference type="ARBA" id="ARBA00000485"/>
    </source>
</evidence>
<sequence length="150" mass="17035">RLQEDPPVGVSGAPSENNIMQWNAVIFGPEGTPFEDGNYLIVYIFVWTGTFKLVIEFSEEYPNKPPTVRFLSKMFHPNVYADGSICLDILQNRWSPTYDVSSILTSIQSLLDEPNPNSPANSQAAQLYQENKREYEKRVSAIVEQSWNDS</sequence>
<comment type="caution">
    <text evidence="13">The sequence shown here is derived from an EMBL/GenBank/DDBJ whole genome shotgun (WGS) entry which is preliminary data.</text>
</comment>